<keyword evidence="2" id="KW-1185">Reference proteome</keyword>
<accession>A0A674BQM8</accession>
<dbReference type="GeneTree" id="ENSGT00990000211098"/>
<dbReference type="SUPFAM" id="SSF50814">
    <property type="entry name" value="Lipocalins"/>
    <property type="match status" value="1"/>
</dbReference>
<dbReference type="Ensembl" id="ENSSTUT00000078275.1">
    <property type="protein sequence ID" value="ENSSTUP00000073715.1"/>
    <property type="gene ID" value="ENSSTUG00000032248.1"/>
</dbReference>
<evidence type="ECO:0000313" key="2">
    <source>
        <dbReference type="Proteomes" id="UP000472277"/>
    </source>
</evidence>
<reference evidence="1" key="1">
    <citation type="submission" date="2025-08" db="UniProtKB">
        <authorList>
            <consortium name="Ensembl"/>
        </authorList>
    </citation>
    <scope>IDENTIFICATION</scope>
</reference>
<dbReference type="InParanoid" id="A0A674BQM8"/>
<sequence length="97" mass="10975">MAFSGKYELESQENYEFLEAIGFDNAKTDIKVITEVLQEGDDFTWSQTTFTMEGGKIAISFPQYRFTAEISWEKLIMHPPTPGQSVVQRGVGGWSET</sequence>
<dbReference type="Pfam" id="PF14651">
    <property type="entry name" value="Lipocalin_7"/>
    <property type="match status" value="1"/>
</dbReference>
<dbReference type="InterPro" id="IPR012674">
    <property type="entry name" value="Calycin"/>
</dbReference>
<protein>
    <recommendedName>
        <fullName evidence="3">Cytosolic fatty-acid binding proteins domain-containing protein</fullName>
    </recommendedName>
</protein>
<dbReference type="OMA" id="TQTIPGW"/>
<name>A0A674BQM8_SALTR</name>
<proteinExistence type="predicted"/>
<evidence type="ECO:0008006" key="3">
    <source>
        <dbReference type="Google" id="ProtNLM"/>
    </source>
</evidence>
<organism evidence="1 2">
    <name type="scientific">Salmo trutta</name>
    <name type="common">Brown trout</name>
    <dbReference type="NCBI Taxonomy" id="8032"/>
    <lineage>
        <taxon>Eukaryota</taxon>
        <taxon>Metazoa</taxon>
        <taxon>Chordata</taxon>
        <taxon>Craniata</taxon>
        <taxon>Vertebrata</taxon>
        <taxon>Euteleostomi</taxon>
        <taxon>Actinopterygii</taxon>
        <taxon>Neopterygii</taxon>
        <taxon>Teleostei</taxon>
        <taxon>Protacanthopterygii</taxon>
        <taxon>Salmoniformes</taxon>
        <taxon>Salmonidae</taxon>
        <taxon>Salmoninae</taxon>
        <taxon>Salmo</taxon>
    </lineage>
</organism>
<dbReference type="Gene3D" id="2.40.128.20">
    <property type="match status" value="1"/>
</dbReference>
<dbReference type="AlphaFoldDB" id="A0A674BQM8"/>
<reference evidence="1" key="2">
    <citation type="submission" date="2025-09" db="UniProtKB">
        <authorList>
            <consortium name="Ensembl"/>
        </authorList>
    </citation>
    <scope>IDENTIFICATION</scope>
</reference>
<dbReference type="Proteomes" id="UP000472277">
    <property type="component" value="Chromosome 3"/>
</dbReference>
<evidence type="ECO:0000313" key="1">
    <source>
        <dbReference type="Ensembl" id="ENSSTUP00000073715.1"/>
    </source>
</evidence>